<dbReference type="AlphaFoldDB" id="A0A6H1Z8S9"/>
<dbReference type="SUPFAM" id="SSF54060">
    <property type="entry name" value="His-Me finger endonucleases"/>
    <property type="match status" value="1"/>
</dbReference>
<dbReference type="EMBL" id="MT142478">
    <property type="protein sequence ID" value="QJA82071.1"/>
    <property type="molecule type" value="Genomic_DNA"/>
</dbReference>
<dbReference type="Gene3D" id="3.90.75.20">
    <property type="match status" value="1"/>
</dbReference>
<keyword evidence="2" id="KW-0255">Endonuclease</keyword>
<keyword evidence="2" id="KW-0378">Hydrolase</keyword>
<accession>A0A6H1Z8S9</accession>
<organism evidence="2">
    <name type="scientific">viral metagenome</name>
    <dbReference type="NCBI Taxonomy" id="1070528"/>
    <lineage>
        <taxon>unclassified sequences</taxon>
        <taxon>metagenomes</taxon>
        <taxon>organismal metagenomes</taxon>
    </lineage>
</organism>
<evidence type="ECO:0000313" key="3">
    <source>
        <dbReference type="EMBL" id="QJA46262.1"/>
    </source>
</evidence>
<dbReference type="Pfam" id="PF13392">
    <property type="entry name" value="HNH_3"/>
    <property type="match status" value="1"/>
</dbReference>
<dbReference type="EMBL" id="MT144609">
    <property type="protein sequence ID" value="QJA43610.1"/>
    <property type="molecule type" value="Genomic_DNA"/>
</dbReference>
<keyword evidence="2" id="KW-0540">Nuclease</keyword>
<dbReference type="InterPro" id="IPR003615">
    <property type="entry name" value="HNH_nuc"/>
</dbReference>
<sequence>MGHKYIRIELDNPFISMAYKYSNGEYRVPEHRLVMAKHLGRCLTTDEIIHHKNGNKNNNWLYNLELVTRSEHSKIHRAEYAEKIKRWKARRSSLSQESKNTDA</sequence>
<dbReference type="EMBL" id="MT144006">
    <property type="protein sequence ID" value="QJA46262.1"/>
    <property type="molecule type" value="Genomic_DNA"/>
</dbReference>
<reference evidence="2" key="1">
    <citation type="submission" date="2020-03" db="EMBL/GenBank/DDBJ databases">
        <title>The deep terrestrial virosphere.</title>
        <authorList>
            <person name="Holmfeldt K."/>
            <person name="Nilsson E."/>
            <person name="Simone D."/>
            <person name="Lopez-Fernandez M."/>
            <person name="Wu X."/>
            <person name="de Brujin I."/>
            <person name="Lundin D."/>
            <person name="Andersson A."/>
            <person name="Bertilsson S."/>
            <person name="Dopson M."/>
        </authorList>
    </citation>
    <scope>NUCLEOTIDE SEQUENCE</scope>
    <source>
        <strain evidence="5">MM415A00447</strain>
        <strain evidence="4">MM415B00439</strain>
        <strain evidence="3">TM448A00343</strain>
        <strain evidence="2">TM448B00310</strain>
    </source>
</reference>
<gene>
    <name evidence="5" type="ORF">MM415A00447_0017</name>
    <name evidence="4" type="ORF">MM415B00439_0014</name>
    <name evidence="3" type="ORF">TM448A00343_0014</name>
    <name evidence="2" type="ORF">TM448B00310_0047</name>
</gene>
<evidence type="ECO:0000313" key="5">
    <source>
        <dbReference type="EMBL" id="QJA82071.1"/>
    </source>
</evidence>
<evidence type="ECO:0000313" key="2">
    <source>
        <dbReference type="EMBL" id="QJA43610.1"/>
    </source>
</evidence>
<dbReference type="GO" id="GO:0004519">
    <property type="term" value="F:endonuclease activity"/>
    <property type="evidence" value="ECO:0007669"/>
    <property type="project" value="UniProtKB-KW"/>
</dbReference>
<dbReference type="EMBL" id="MT141531">
    <property type="protein sequence ID" value="QJA65058.1"/>
    <property type="molecule type" value="Genomic_DNA"/>
</dbReference>
<dbReference type="InterPro" id="IPR044925">
    <property type="entry name" value="His-Me_finger_sf"/>
</dbReference>
<evidence type="ECO:0000259" key="1">
    <source>
        <dbReference type="Pfam" id="PF13392"/>
    </source>
</evidence>
<proteinExistence type="predicted"/>
<name>A0A6H1Z8S9_9ZZZZ</name>
<evidence type="ECO:0000313" key="4">
    <source>
        <dbReference type="EMBL" id="QJA65058.1"/>
    </source>
</evidence>
<feature type="domain" description="HNH nuclease" evidence="1">
    <location>
        <begin position="31"/>
        <end position="73"/>
    </location>
</feature>
<protein>
    <submittedName>
        <fullName evidence="2">Putative homing endonuclease</fullName>
    </submittedName>
</protein>